<evidence type="ECO:0000313" key="3">
    <source>
        <dbReference type="EMBL" id="KKM65721.1"/>
    </source>
</evidence>
<dbReference type="PRINTS" id="PR00449">
    <property type="entry name" value="RASTRNSFRMNG"/>
</dbReference>
<dbReference type="InterPro" id="IPR005225">
    <property type="entry name" value="Small_GTP-bd"/>
</dbReference>
<dbReference type="PANTHER" id="PTHR45732:SF7">
    <property type="entry name" value="ADP-RIBOSYLATION FACTOR-LIKE PROTEIN 8"/>
    <property type="match status" value="1"/>
</dbReference>
<dbReference type="AlphaFoldDB" id="A0A0F9JTB1"/>
<name>A0A0F9JTB1_9ZZZZ</name>
<proteinExistence type="predicted"/>
<sequence>MLREVHIIREEIVYERHFGKPLRDFNIKSFISDIRNYHILKSKDEIGSFDYFNYRISFIEEKTLSLIFIFVNELTDVLKDIKIELFKFRKVFMNLYSDLVVAELDKSDFEILNPTVDAIQRSLKPKISLVGFSGVGKTTIANLIANEKTSREYKPFLYGDITTLKIGKLYFSLWDFAGKDRFSFLWNKLIKGSDVVLLISDSTLENVEKSKFFIELIKEEAPYARSAIIANKQDLPDALDLETIERISGLKTYSMIAIEQKNQIKVFKIFADILDLSIETFSSLGSLHEREKLIEDAVLALKNEDFKQTTIIFDKIAKICFEIGDEHLGKEFYTKAEKIKQFL</sequence>
<dbReference type="GO" id="GO:0003924">
    <property type="term" value="F:GTPase activity"/>
    <property type="evidence" value="ECO:0007669"/>
    <property type="project" value="InterPro"/>
</dbReference>
<keyword evidence="1" id="KW-0547">Nucleotide-binding</keyword>
<dbReference type="SUPFAM" id="SSF52540">
    <property type="entry name" value="P-loop containing nucleoside triphosphate hydrolases"/>
    <property type="match status" value="1"/>
</dbReference>
<gene>
    <name evidence="3" type="ORF">LCGC14_1488380</name>
</gene>
<protein>
    <recommendedName>
        <fullName evidence="4">GTP-binding protein</fullName>
    </recommendedName>
</protein>
<dbReference type="NCBIfam" id="TIGR00231">
    <property type="entry name" value="small_GTP"/>
    <property type="match status" value="1"/>
</dbReference>
<dbReference type="PANTHER" id="PTHR45732">
    <property type="entry name" value="ADP-RIBOSYLATION FACTOR-LIKE PROTEIN 8"/>
    <property type="match status" value="1"/>
</dbReference>
<dbReference type="GO" id="GO:0005525">
    <property type="term" value="F:GTP binding"/>
    <property type="evidence" value="ECO:0007669"/>
    <property type="project" value="UniProtKB-KW"/>
</dbReference>
<evidence type="ECO:0000256" key="2">
    <source>
        <dbReference type="ARBA" id="ARBA00023134"/>
    </source>
</evidence>
<dbReference type="EMBL" id="LAZR01010675">
    <property type="protein sequence ID" value="KKM65721.1"/>
    <property type="molecule type" value="Genomic_DNA"/>
</dbReference>
<comment type="caution">
    <text evidence="3">The sequence shown here is derived from an EMBL/GenBank/DDBJ whole genome shotgun (WGS) entry which is preliminary data.</text>
</comment>
<evidence type="ECO:0008006" key="4">
    <source>
        <dbReference type="Google" id="ProtNLM"/>
    </source>
</evidence>
<dbReference type="Pfam" id="PF00025">
    <property type="entry name" value="Arf"/>
    <property type="match status" value="1"/>
</dbReference>
<keyword evidence="2" id="KW-0342">GTP-binding</keyword>
<accession>A0A0F9JTB1</accession>
<dbReference type="Gene3D" id="3.40.50.300">
    <property type="entry name" value="P-loop containing nucleotide triphosphate hydrolases"/>
    <property type="match status" value="1"/>
</dbReference>
<evidence type="ECO:0000256" key="1">
    <source>
        <dbReference type="ARBA" id="ARBA00022741"/>
    </source>
</evidence>
<reference evidence="3" key="1">
    <citation type="journal article" date="2015" name="Nature">
        <title>Complex archaea that bridge the gap between prokaryotes and eukaryotes.</title>
        <authorList>
            <person name="Spang A."/>
            <person name="Saw J.H."/>
            <person name="Jorgensen S.L."/>
            <person name="Zaremba-Niedzwiedzka K."/>
            <person name="Martijn J."/>
            <person name="Lind A.E."/>
            <person name="van Eijk R."/>
            <person name="Schleper C."/>
            <person name="Guy L."/>
            <person name="Ettema T.J."/>
        </authorList>
    </citation>
    <scope>NUCLEOTIDE SEQUENCE</scope>
</reference>
<organism evidence="3">
    <name type="scientific">marine sediment metagenome</name>
    <dbReference type="NCBI Taxonomy" id="412755"/>
    <lineage>
        <taxon>unclassified sequences</taxon>
        <taxon>metagenomes</taxon>
        <taxon>ecological metagenomes</taxon>
    </lineage>
</organism>
<dbReference type="InterPro" id="IPR027417">
    <property type="entry name" value="P-loop_NTPase"/>
</dbReference>
<dbReference type="InterPro" id="IPR006689">
    <property type="entry name" value="Small_GTPase_ARF/SAR"/>
</dbReference>